<reference evidence="3" key="1">
    <citation type="submission" date="2020-09" db="EMBL/GenBank/DDBJ databases">
        <authorList>
            <person name="Kim M.K."/>
        </authorList>
    </citation>
    <scope>NUCLEOTIDE SEQUENCE</scope>
    <source>
        <strain evidence="3">BT664</strain>
    </source>
</reference>
<protein>
    <recommendedName>
        <fullName evidence="5">Chromosome segregation protein SMC</fullName>
    </recommendedName>
</protein>
<evidence type="ECO:0000313" key="3">
    <source>
        <dbReference type="EMBL" id="MBD2770344.1"/>
    </source>
</evidence>
<evidence type="ECO:0000256" key="1">
    <source>
        <dbReference type="SAM" id="Coils"/>
    </source>
</evidence>
<evidence type="ECO:0000313" key="4">
    <source>
        <dbReference type="Proteomes" id="UP000612233"/>
    </source>
</evidence>
<sequence>MNPNDTTEPRSNNSRVLLWVALVLVLLGINGVLFYLNQQKGQKNEDLTTEVKAKDSKLQEQIKQYEALKADFERQSQELQALGLSNDSLEAKIAIVNADLLKLRSFKANSFSLAQQKMFKQRALNLEGQLRKKDADIAQLKKDNETLYTETNSLKERQNRLTDTISTIVRANEDLTAKVGVASRLQSENIKIAIITSKNKEKVDEKDEYNVKKVEKVKVTFNLARNDVSPKETKAIYLRILEPDGAALYNLSTGGGSFMVDGQESFYTQKQDVVYDNSKQKLEFVYAKGSEYKKGRHTVELYESGQLMGKANFTLK</sequence>
<dbReference type="RefSeq" id="WP_191007152.1">
    <property type="nucleotide sequence ID" value="NZ_JACXAD010000034.1"/>
</dbReference>
<name>A0A927BHP4_9BACT</name>
<gene>
    <name evidence="3" type="ORF">IC235_20850</name>
</gene>
<accession>A0A927BHP4</accession>
<organism evidence="3 4">
    <name type="scientific">Hymenobacter montanus</name>
    <dbReference type="NCBI Taxonomy" id="2771359"/>
    <lineage>
        <taxon>Bacteria</taxon>
        <taxon>Pseudomonadati</taxon>
        <taxon>Bacteroidota</taxon>
        <taxon>Cytophagia</taxon>
        <taxon>Cytophagales</taxon>
        <taxon>Hymenobacteraceae</taxon>
        <taxon>Hymenobacter</taxon>
    </lineage>
</organism>
<keyword evidence="2" id="KW-0812">Transmembrane</keyword>
<feature type="coiled-coil region" evidence="1">
    <location>
        <begin position="44"/>
        <end position="82"/>
    </location>
</feature>
<dbReference type="Proteomes" id="UP000612233">
    <property type="component" value="Unassembled WGS sequence"/>
</dbReference>
<feature type="coiled-coil region" evidence="1">
    <location>
        <begin position="123"/>
        <end position="157"/>
    </location>
</feature>
<keyword evidence="4" id="KW-1185">Reference proteome</keyword>
<feature type="transmembrane region" description="Helical" evidence="2">
    <location>
        <begin position="16"/>
        <end position="36"/>
    </location>
</feature>
<proteinExistence type="predicted"/>
<comment type="caution">
    <text evidence="3">The sequence shown here is derived from an EMBL/GenBank/DDBJ whole genome shotgun (WGS) entry which is preliminary data.</text>
</comment>
<evidence type="ECO:0008006" key="5">
    <source>
        <dbReference type="Google" id="ProtNLM"/>
    </source>
</evidence>
<dbReference type="EMBL" id="JACXAD010000034">
    <property type="protein sequence ID" value="MBD2770344.1"/>
    <property type="molecule type" value="Genomic_DNA"/>
</dbReference>
<evidence type="ECO:0000256" key="2">
    <source>
        <dbReference type="SAM" id="Phobius"/>
    </source>
</evidence>
<keyword evidence="2" id="KW-0472">Membrane</keyword>
<keyword evidence="2" id="KW-1133">Transmembrane helix</keyword>
<dbReference type="AlphaFoldDB" id="A0A927BHP4"/>
<keyword evidence="1" id="KW-0175">Coiled coil</keyword>